<dbReference type="AlphaFoldDB" id="A0A813CE55"/>
<keyword evidence="4" id="KW-1185">Reference proteome</keyword>
<feature type="region of interest" description="Disordered" evidence="2">
    <location>
        <begin position="737"/>
        <end position="763"/>
    </location>
</feature>
<feature type="region of interest" description="Disordered" evidence="2">
    <location>
        <begin position="1"/>
        <end position="63"/>
    </location>
</feature>
<name>A0A813CE55_9DINO</name>
<evidence type="ECO:0000313" key="4">
    <source>
        <dbReference type="Proteomes" id="UP000601435"/>
    </source>
</evidence>
<organism evidence="3 4">
    <name type="scientific">Symbiodinium necroappetens</name>
    <dbReference type="NCBI Taxonomy" id="1628268"/>
    <lineage>
        <taxon>Eukaryota</taxon>
        <taxon>Sar</taxon>
        <taxon>Alveolata</taxon>
        <taxon>Dinophyceae</taxon>
        <taxon>Suessiales</taxon>
        <taxon>Symbiodiniaceae</taxon>
        <taxon>Symbiodinium</taxon>
    </lineage>
</organism>
<feature type="coiled-coil region" evidence="1">
    <location>
        <begin position="434"/>
        <end position="508"/>
    </location>
</feature>
<reference evidence="3" key="1">
    <citation type="submission" date="2021-02" db="EMBL/GenBank/DDBJ databases">
        <authorList>
            <person name="Dougan E. K."/>
            <person name="Rhodes N."/>
            <person name="Thang M."/>
            <person name="Chan C."/>
        </authorList>
    </citation>
    <scope>NUCLEOTIDE SEQUENCE</scope>
</reference>
<sequence>MSQAASAVLGGAAESVTVEEMSEPKKLEEEQSKASEEAQSSHAGSAGREESSQSEELKAMCEKQEQEVLLPAVAAAKAETEEATARGFYAQEAATEEVREEKMQLLAASEEAEARLCERTAEMQLRYETEEQESLLPALAAARVEKEEAAARGFYARESAMEEVASELQKIREEQTKASVALDEAEEKLEMAKAREQVTSECEEAAAKEVKNWEELLQQREKEILSQSELRDREHEAAFHARCETQERELLFPAVSAAKAETEEAAARGFYAREAALEEVQGELGKLREEQSLATLSREEAQEAVAKAIRQDSLTREMEDQAALEVSKWEAQLAAREQSLRSQQEHQEREFLGEAKTEQQLSSALRVRELALRAGEEDLKAKLRSREQVILQEQREMEALEKRAEEMMALALKRRQTLLVEEQKEGEALELQAQERARELLAEAEERRKTLQSEAQESLEAAEQRAQELLQVAQERREEVVLEEERELEAMEKQVEELAAEKQAQERYLLHGSRTPAAVALSSMLARSGKQIFVSWDGREPGGAGFFQPARSTLRPPRATSRMKQVLCTVRQDNEDIADEYILDTVLQACPKQDGKNMALVVILHFCSESGCRGPVVGEGDVLESMEEGVLQTRRSLRLVRSARDLASSGGALVFLLPGQESDSRSLYEAAHKTSRIVDQNPLKHVEGSSSPCTFGLSLQCDEPELTAKLVLSWLQELVRTPPESWALLGVGSVVSLQPSEPPEDETAEGRQKKPHGPGCFRV</sequence>
<evidence type="ECO:0000256" key="1">
    <source>
        <dbReference type="SAM" id="Coils"/>
    </source>
</evidence>
<accession>A0A813CE55</accession>
<proteinExistence type="predicted"/>
<dbReference type="OrthoDB" id="444486at2759"/>
<feature type="compositionally biased region" description="Basic and acidic residues" evidence="2">
    <location>
        <begin position="22"/>
        <end position="36"/>
    </location>
</feature>
<feature type="coiled-coil region" evidence="1">
    <location>
        <begin position="383"/>
        <end position="410"/>
    </location>
</feature>
<gene>
    <name evidence="3" type="ORF">SNEC2469_LOCUS34619</name>
</gene>
<feature type="compositionally biased region" description="Basic and acidic residues" evidence="2">
    <location>
        <begin position="47"/>
        <end position="63"/>
    </location>
</feature>
<dbReference type="Proteomes" id="UP000601435">
    <property type="component" value="Unassembled WGS sequence"/>
</dbReference>
<comment type="caution">
    <text evidence="3">The sequence shown here is derived from an EMBL/GenBank/DDBJ whole genome shotgun (WGS) entry which is preliminary data.</text>
</comment>
<keyword evidence="1" id="KW-0175">Coiled coil</keyword>
<protein>
    <submittedName>
        <fullName evidence="3">Uncharacterized protein</fullName>
    </submittedName>
</protein>
<evidence type="ECO:0000256" key="2">
    <source>
        <dbReference type="SAM" id="MobiDB-lite"/>
    </source>
</evidence>
<dbReference type="EMBL" id="CAJNJA010096308">
    <property type="protein sequence ID" value="CAE7942336.1"/>
    <property type="molecule type" value="Genomic_DNA"/>
</dbReference>
<evidence type="ECO:0000313" key="3">
    <source>
        <dbReference type="EMBL" id="CAE7942336.1"/>
    </source>
</evidence>
<feature type="coiled-coil region" evidence="1">
    <location>
        <begin position="157"/>
        <end position="223"/>
    </location>
</feature>